<dbReference type="EMBL" id="CP012669">
    <property type="protein sequence ID" value="ALE16147.1"/>
    <property type="molecule type" value="Genomic_DNA"/>
</dbReference>
<keyword evidence="1" id="KW-0472">Membrane</keyword>
<evidence type="ECO:0000313" key="3">
    <source>
        <dbReference type="Proteomes" id="UP000057938"/>
    </source>
</evidence>
<sequence>MLSNSNTGSRFFAAVTAFAISAMFFATAIIPASPTLFA</sequence>
<dbReference type="KEGG" id="aep:AMC99_00844"/>
<dbReference type="PATRIC" id="fig|361183.4.peg.827"/>
<organism evidence="2 3">
    <name type="scientific">Altererythrobacter epoxidivorans</name>
    <dbReference type="NCBI Taxonomy" id="361183"/>
    <lineage>
        <taxon>Bacteria</taxon>
        <taxon>Pseudomonadati</taxon>
        <taxon>Pseudomonadota</taxon>
        <taxon>Alphaproteobacteria</taxon>
        <taxon>Sphingomonadales</taxon>
        <taxon>Erythrobacteraceae</taxon>
        <taxon>Altererythrobacter</taxon>
    </lineage>
</organism>
<reference evidence="2 3" key="1">
    <citation type="submission" date="2015-09" db="EMBL/GenBank/DDBJ databases">
        <title>Complete genome sequence of a benzo[a]pyrene-degrading bacterium Altererythrobacter epoxidivorans CGMCC 1.7731T.</title>
        <authorList>
            <person name="Li Z."/>
            <person name="Cheng H."/>
            <person name="Huo Y."/>
            <person name="Xu X."/>
        </authorList>
    </citation>
    <scope>NUCLEOTIDE SEQUENCE [LARGE SCALE GENOMIC DNA]</scope>
    <source>
        <strain evidence="2 3">CGMCC 1.7731</strain>
    </source>
</reference>
<name>A0A0M4LUA3_9SPHN</name>
<keyword evidence="1" id="KW-0812">Transmembrane</keyword>
<keyword evidence="1" id="KW-1133">Transmembrane helix</keyword>
<evidence type="ECO:0000313" key="2">
    <source>
        <dbReference type="EMBL" id="ALE16147.1"/>
    </source>
</evidence>
<dbReference type="Proteomes" id="UP000057938">
    <property type="component" value="Chromosome"/>
</dbReference>
<keyword evidence="3" id="KW-1185">Reference proteome</keyword>
<feature type="transmembrane region" description="Helical" evidence="1">
    <location>
        <begin position="12"/>
        <end position="32"/>
    </location>
</feature>
<accession>A0A0M4LUA3</accession>
<gene>
    <name evidence="2" type="ORF">AMC99_00844</name>
</gene>
<evidence type="ECO:0008006" key="4">
    <source>
        <dbReference type="Google" id="ProtNLM"/>
    </source>
</evidence>
<dbReference type="AlphaFoldDB" id="A0A0M4LUA3"/>
<evidence type="ECO:0000256" key="1">
    <source>
        <dbReference type="SAM" id="Phobius"/>
    </source>
</evidence>
<proteinExistence type="predicted"/>
<protein>
    <recommendedName>
        <fullName evidence="4">Recombination protein F</fullName>
    </recommendedName>
</protein>
<dbReference type="STRING" id="361183.AMC99_00844"/>